<reference evidence="3" key="1">
    <citation type="submission" date="2017-02" db="EMBL/GenBank/DDBJ databases">
        <authorList>
            <person name="Varghese N."/>
            <person name="Submissions S."/>
        </authorList>
    </citation>
    <scope>NUCLEOTIDE SEQUENCE [LARGE SCALE GENOMIC DNA]</scope>
    <source>
        <strain evidence="3">DSM 24967</strain>
    </source>
</reference>
<evidence type="ECO:0000313" key="2">
    <source>
        <dbReference type="EMBL" id="SKB51850.1"/>
    </source>
</evidence>
<proteinExistence type="predicted"/>
<gene>
    <name evidence="2" type="ORF">SAMN05660349_01542</name>
</gene>
<dbReference type="Gene3D" id="3.40.50.10770">
    <property type="entry name" value="Hypothetical protein VC1899 like domain (Restriction endonuclease-like)"/>
    <property type="match status" value="1"/>
</dbReference>
<name>A0A1T5BYC1_9BACT</name>
<dbReference type="SUPFAM" id="SSF52980">
    <property type="entry name" value="Restriction endonuclease-like"/>
    <property type="match status" value="1"/>
</dbReference>
<dbReference type="AlphaFoldDB" id="A0A1T5BYC1"/>
<accession>A0A1T5BYC1</accession>
<evidence type="ECO:0000313" key="3">
    <source>
        <dbReference type="Proteomes" id="UP000190852"/>
    </source>
</evidence>
<evidence type="ECO:0000259" key="1">
    <source>
        <dbReference type="Pfam" id="PF09002"/>
    </source>
</evidence>
<protein>
    <recommendedName>
        <fullName evidence="1">Card1 endonuclease domain-containing protein</fullName>
    </recommendedName>
</protein>
<dbReference type="Proteomes" id="UP000190852">
    <property type="component" value="Unassembled WGS sequence"/>
</dbReference>
<dbReference type="InterPro" id="IPR015093">
    <property type="entry name" value="Card1_endonucl_dom"/>
</dbReference>
<feature type="domain" description="Card1 endonuclease" evidence="1">
    <location>
        <begin position="233"/>
        <end position="344"/>
    </location>
</feature>
<dbReference type="EMBL" id="FUYQ01000009">
    <property type="protein sequence ID" value="SKB51850.1"/>
    <property type="molecule type" value="Genomic_DNA"/>
</dbReference>
<dbReference type="RefSeq" id="WP_079683122.1">
    <property type="nucleotide sequence ID" value="NZ_FUYQ01000009.1"/>
</dbReference>
<dbReference type="Pfam" id="PF09002">
    <property type="entry name" value="Card1_endonuc"/>
    <property type="match status" value="1"/>
</dbReference>
<organism evidence="2 3">
    <name type="scientific">Parabacteroides chartae</name>
    <dbReference type="NCBI Taxonomy" id="1037355"/>
    <lineage>
        <taxon>Bacteria</taxon>
        <taxon>Pseudomonadati</taxon>
        <taxon>Bacteroidota</taxon>
        <taxon>Bacteroidia</taxon>
        <taxon>Bacteroidales</taxon>
        <taxon>Tannerellaceae</taxon>
        <taxon>Parabacteroides</taxon>
    </lineage>
</organism>
<dbReference type="Gene3D" id="3.40.1350.10">
    <property type="match status" value="1"/>
</dbReference>
<dbReference type="GO" id="GO:0003676">
    <property type="term" value="F:nucleic acid binding"/>
    <property type="evidence" value="ECO:0007669"/>
    <property type="project" value="InterPro"/>
</dbReference>
<dbReference type="InterPro" id="IPR011335">
    <property type="entry name" value="Restrct_endonuc-II-like"/>
</dbReference>
<dbReference type="InterPro" id="IPR011856">
    <property type="entry name" value="tRNA_endonuc-like_dom_sf"/>
</dbReference>
<sequence>MNHQIVILGKEILSVYHGIKEFGPDMVHFVCTEETNQLPDRILPLLPSSIQHKIYHVQPYDARTVAQVCEQIQKENEGFFAYNLSEGTKLMTLGAIYIVRKYQAKAFYLTPNREIVHLDTLEKELMHTTLENHEIVSLSGNHLAEYHNAKDLAEADIDASASIKNFIEQHPKEHAKLQKFFGIFCRRDLINLPASKLFQDGLRYKQRDGSLFIYKESQPLLRLPHTNACHLYFEGRWWETLVANQVRIWSNKQSSPREVWQSVLFQSNKQDTRTKNEVDVLLNNELKLMFIECKSGYVSQNDIYKIDAVRETYGGDISQAVLASYYPIAKDLQDKCADLQIYLFAPKTADQRIDFIYTLPDRLDEWSGALIL</sequence>
<keyword evidence="3" id="KW-1185">Reference proteome</keyword>